<dbReference type="OrthoDB" id="1888931at2759"/>
<dbReference type="InterPro" id="IPR002347">
    <property type="entry name" value="SDR_fam"/>
</dbReference>
<dbReference type="PANTHER" id="PTHR43008:SF4">
    <property type="entry name" value="CHAIN DEHYDROGENASE, PUTATIVE (AFU_ORTHOLOGUE AFUA_4G08710)-RELATED"/>
    <property type="match status" value="1"/>
</dbReference>
<name>A0A9P7B2G8_RHOMI</name>
<keyword evidence="2" id="KW-0521">NADP</keyword>
<evidence type="ECO:0000256" key="3">
    <source>
        <dbReference type="ARBA" id="ARBA00023002"/>
    </source>
</evidence>
<keyword evidence="3" id="KW-0560">Oxidoreductase</keyword>
<dbReference type="Pfam" id="PF03308">
    <property type="entry name" value="MeaB"/>
    <property type="match status" value="1"/>
</dbReference>
<evidence type="ECO:0000256" key="1">
    <source>
        <dbReference type="ARBA" id="ARBA00006484"/>
    </source>
</evidence>
<dbReference type="EMBL" id="PUHQ01000125">
    <property type="protein sequence ID" value="KAG0655261.1"/>
    <property type="molecule type" value="Genomic_DNA"/>
</dbReference>
<comment type="similarity">
    <text evidence="1">Belongs to the short-chain dehydrogenases/reductases (SDR) family.</text>
</comment>
<comment type="caution">
    <text evidence="4">The sequence shown here is derived from an EMBL/GenBank/DDBJ whole genome shotgun (WGS) entry which is preliminary data.</text>
</comment>
<sequence>MTAVRRTRSGQERKHVAADPQALADELLERSAHVCKAPNGRPQRYLVGLAGIPGSGKSTFSEALLRALNARETRAALVPMDGFHRTQASLAADPDPAFSFRRRGAPFTFDPDGLLALVRRLRSEHSLSAPAFSHAAKDPVDDAIQIDSRHRIILVEGSFLCLDEEPWRTISLEMDERWFYDVDEETALQRVIKRHVAAGLAADETAAEAKALANDVLNAKLILEKMVPPDKWLAEMETAPESSPSDGPFPKATPQLPNSVFDMFSMKGKVTAITGGGGGIGFAAAEAIAEAGGDVALLYRSAPNMEERSAELAKRFGVKVKSYQCEVTEHESVKQAIEAVEKDFGRLDCYIANAGGGVPGSINPDYPLEAWHKTQSVNLHSTFYAARECARIFKAQGSGSFIATTSISARIVNVPYDQPAYNSSKAAVVHFCRSLARDWRNFARVNTISPGFFDTPMGPSDKAVEDVLYQKSVLGRAGDVKELKAAYLYLASNASTYTTGADLLIE</sequence>
<dbReference type="GO" id="GO:0044281">
    <property type="term" value="P:small molecule metabolic process"/>
    <property type="evidence" value="ECO:0007669"/>
    <property type="project" value="UniProtKB-ARBA"/>
</dbReference>
<reference evidence="4 5" key="1">
    <citation type="submission" date="2020-11" db="EMBL/GenBank/DDBJ databases">
        <title>Kefir isolates.</title>
        <authorList>
            <person name="Marcisauskas S."/>
            <person name="Kim Y."/>
            <person name="Blasche S."/>
        </authorList>
    </citation>
    <scope>NUCLEOTIDE SEQUENCE [LARGE SCALE GENOMIC DNA]</scope>
    <source>
        <strain evidence="4 5">KR</strain>
    </source>
</reference>
<dbReference type="PANTHER" id="PTHR43008">
    <property type="entry name" value="BENZIL REDUCTASE"/>
    <property type="match status" value="1"/>
</dbReference>
<dbReference type="Gene3D" id="3.40.50.300">
    <property type="entry name" value="P-loop containing nucleotide triphosphate hydrolases"/>
    <property type="match status" value="2"/>
</dbReference>
<dbReference type="SUPFAM" id="SSF52540">
    <property type="entry name" value="P-loop containing nucleoside triphosphate hydrolases"/>
    <property type="match status" value="1"/>
</dbReference>
<organism evidence="4 5">
    <name type="scientific">Rhodotorula mucilaginosa</name>
    <name type="common">Yeast</name>
    <name type="synonym">Rhodotorula rubra</name>
    <dbReference type="NCBI Taxonomy" id="5537"/>
    <lineage>
        <taxon>Eukaryota</taxon>
        <taxon>Fungi</taxon>
        <taxon>Dikarya</taxon>
        <taxon>Basidiomycota</taxon>
        <taxon>Pucciniomycotina</taxon>
        <taxon>Microbotryomycetes</taxon>
        <taxon>Sporidiobolales</taxon>
        <taxon>Sporidiobolaceae</taxon>
        <taxon>Rhodotorula</taxon>
    </lineage>
</organism>
<dbReference type="Proteomes" id="UP000777482">
    <property type="component" value="Unassembled WGS sequence"/>
</dbReference>
<dbReference type="PRINTS" id="PR00081">
    <property type="entry name" value="GDHRDH"/>
</dbReference>
<evidence type="ECO:0000313" key="5">
    <source>
        <dbReference type="Proteomes" id="UP000777482"/>
    </source>
</evidence>
<protein>
    <submittedName>
        <fullName evidence="4">Uncharacterized protein</fullName>
    </submittedName>
</protein>
<dbReference type="InterPro" id="IPR027417">
    <property type="entry name" value="P-loop_NTPase"/>
</dbReference>
<dbReference type="SUPFAM" id="SSF51735">
    <property type="entry name" value="NAD(P)-binding Rossmann-fold domains"/>
    <property type="match status" value="1"/>
</dbReference>
<proteinExistence type="inferred from homology"/>
<dbReference type="Gene3D" id="3.40.50.720">
    <property type="entry name" value="NAD(P)-binding Rossmann-like Domain"/>
    <property type="match status" value="1"/>
</dbReference>
<evidence type="ECO:0000256" key="2">
    <source>
        <dbReference type="ARBA" id="ARBA00022857"/>
    </source>
</evidence>
<dbReference type="GO" id="GO:0050085">
    <property type="term" value="F:mannitol 2-dehydrogenase (NADP+) activity"/>
    <property type="evidence" value="ECO:0007669"/>
    <property type="project" value="UniProtKB-ARBA"/>
</dbReference>
<dbReference type="InterPro" id="IPR020904">
    <property type="entry name" value="Sc_DH/Rdtase_CS"/>
</dbReference>
<dbReference type="GO" id="GO:0050664">
    <property type="term" value="F:oxidoreductase activity, acting on NAD(P)H, oxygen as acceptor"/>
    <property type="evidence" value="ECO:0007669"/>
    <property type="project" value="TreeGrafter"/>
</dbReference>
<keyword evidence="5" id="KW-1185">Reference proteome</keyword>
<dbReference type="GO" id="GO:0005975">
    <property type="term" value="P:carbohydrate metabolic process"/>
    <property type="evidence" value="ECO:0007669"/>
    <property type="project" value="UniProtKB-ARBA"/>
</dbReference>
<dbReference type="PROSITE" id="PS00061">
    <property type="entry name" value="ADH_SHORT"/>
    <property type="match status" value="1"/>
</dbReference>
<gene>
    <name evidence="4" type="ORF">C6P46_001075</name>
</gene>
<evidence type="ECO:0000313" key="4">
    <source>
        <dbReference type="EMBL" id="KAG0655261.1"/>
    </source>
</evidence>
<dbReference type="FunFam" id="3.40.50.720:FF:000090">
    <property type="entry name" value="NADP-dependent mannitol dehydrogenase"/>
    <property type="match status" value="1"/>
</dbReference>
<dbReference type="AlphaFoldDB" id="A0A9P7B2G8"/>
<dbReference type="InterPro" id="IPR036291">
    <property type="entry name" value="NAD(P)-bd_dom_sf"/>
</dbReference>
<accession>A0A9P7B2G8</accession>
<dbReference type="Pfam" id="PF13561">
    <property type="entry name" value="adh_short_C2"/>
    <property type="match status" value="1"/>
</dbReference>